<dbReference type="HOGENOM" id="CLU_625034_0_0_2"/>
<feature type="domain" description="NurA" evidence="1">
    <location>
        <begin position="52"/>
        <end position="413"/>
    </location>
</feature>
<dbReference type="PATRIC" id="fig|1550241.5.peg.322"/>
<accession>A0A0F7FHE6</accession>
<gene>
    <name evidence="2" type="ORF">MA03_01575</name>
</gene>
<evidence type="ECO:0000313" key="2">
    <source>
        <dbReference type="EMBL" id="AKG38234.1"/>
    </source>
</evidence>
<name>A0A0F7FHE6_9CREN</name>
<proteinExistence type="predicted"/>
<evidence type="ECO:0000313" key="3">
    <source>
        <dbReference type="Proteomes" id="UP000067434"/>
    </source>
</evidence>
<dbReference type="Pfam" id="PF09376">
    <property type="entry name" value="NurA"/>
    <property type="match status" value="1"/>
</dbReference>
<dbReference type="GeneID" id="25400880"/>
<organism evidence="2 3">
    <name type="scientific">Infirmifilum uzonense</name>
    <dbReference type="NCBI Taxonomy" id="1550241"/>
    <lineage>
        <taxon>Archaea</taxon>
        <taxon>Thermoproteota</taxon>
        <taxon>Thermoprotei</taxon>
        <taxon>Thermofilales</taxon>
        <taxon>Thermofilaceae</taxon>
        <taxon>Infirmifilum</taxon>
    </lineage>
</organism>
<dbReference type="InterPro" id="IPR018977">
    <property type="entry name" value="NurA_domain"/>
</dbReference>
<protein>
    <recommendedName>
        <fullName evidence="1">NurA domain-containing protein</fullName>
    </recommendedName>
</protein>
<dbReference type="KEGG" id="thf:MA03_01575"/>
<evidence type="ECO:0000259" key="1">
    <source>
        <dbReference type="SMART" id="SM00933"/>
    </source>
</evidence>
<keyword evidence="3" id="KW-1185">Reference proteome</keyword>
<dbReference type="AlphaFoldDB" id="A0A0F7FHE6"/>
<reference evidence="2 3" key="1">
    <citation type="journal article" date="2015" name="Stand. Genomic Sci.">
        <title>Complete genome sequence of and proposal of Thermofilum uzonense sp. nov. a novel hyperthermophilic crenarchaeon and emended description of the genus Thermofilum.</title>
        <authorList>
            <person name="Toshchakov S.V."/>
            <person name="Korzhenkov A.A."/>
            <person name="Samarov N.I."/>
            <person name="Mazunin I.O."/>
            <person name="Mozhey O.I."/>
            <person name="Shmyr I.S."/>
            <person name="Derbikova K.S."/>
            <person name="Taranov E.A."/>
            <person name="Dominova I.N."/>
            <person name="Bonch-Osmolovskaya E.A."/>
            <person name="Patrushev M.V."/>
            <person name="Podosokorskaya O.A."/>
            <person name="Kublanov I.V."/>
        </authorList>
    </citation>
    <scope>NUCLEOTIDE SEQUENCE [LARGE SCALE GENOMIC DNA]</scope>
    <source>
        <strain evidence="2 3">1807-2</strain>
    </source>
</reference>
<sequence>MPEFLDLLAEEISLKKSYLEEIAGKISELSENYKRMVIEKWRPLPLPLEVIDKIFAVDSSTGIVEVRGGGVVLVARSMALAPFSKSFRKLIVDALYPRNTRDFEEYVRLMREHIEHAVALESLEDEPEFILIDGSLYGRMIHVLMELDLEGREDFMFEYVRTYSDFLTQAVKRGVTVLGVSKDSRSTLFKEELLKKKVLEVASESGVEVEEVLRLWTALRRRPREVLEKVREKVRSGEFPAVILDYFEQARSHVPDSRIILEAGVGQGYSTPLILSLSKVIAGQFDLVLDERASDGNIEKLASVFEKSADKHRGEFVKMAHELIAQLRSYPPVLMSYTIMGPGDDPLRVDIISKEISDVGFLKSGALQSSTRFTDDDTSIATVERSLSLLRGLYAGEKGYNVLLLEVDRRVKISAATLETYRRVIMRELDTLILHSRGERRVHYP</sequence>
<dbReference type="STRING" id="1550241.MA03_01575"/>
<dbReference type="SMART" id="SM00933">
    <property type="entry name" value="NurA"/>
    <property type="match status" value="1"/>
</dbReference>
<dbReference type="RefSeq" id="WP_052883594.1">
    <property type="nucleotide sequence ID" value="NZ_CP009961.1"/>
</dbReference>
<dbReference type="EMBL" id="CP009961">
    <property type="protein sequence ID" value="AKG38234.1"/>
    <property type="molecule type" value="Genomic_DNA"/>
</dbReference>
<dbReference type="OrthoDB" id="88693at2157"/>
<dbReference type="Proteomes" id="UP000067434">
    <property type="component" value="Chromosome"/>
</dbReference>